<dbReference type="Proteomes" id="UP000789396">
    <property type="component" value="Unassembled WGS sequence"/>
</dbReference>
<gene>
    <name evidence="1" type="ORF">RFULGI_LOCUS5059</name>
</gene>
<proteinExistence type="predicted"/>
<evidence type="ECO:0000313" key="1">
    <source>
        <dbReference type="EMBL" id="CAG8561040.1"/>
    </source>
</evidence>
<reference evidence="1" key="1">
    <citation type="submission" date="2021-06" db="EMBL/GenBank/DDBJ databases">
        <authorList>
            <person name="Kallberg Y."/>
            <person name="Tangrot J."/>
            <person name="Rosling A."/>
        </authorList>
    </citation>
    <scope>NUCLEOTIDE SEQUENCE</scope>
    <source>
        <strain evidence="1">IN212</strain>
    </source>
</reference>
<name>A0A9N9BA76_9GLOM</name>
<dbReference type="OrthoDB" id="10467555at2759"/>
<dbReference type="InterPro" id="IPR011990">
    <property type="entry name" value="TPR-like_helical_dom_sf"/>
</dbReference>
<comment type="caution">
    <text evidence="1">The sequence shown here is derived from an EMBL/GenBank/DDBJ whole genome shotgun (WGS) entry which is preliminary data.</text>
</comment>
<keyword evidence="2" id="KW-1185">Reference proteome</keyword>
<sequence>MKLYQAKRSYQWAYESYEKATTLIHTMFERTSYYQLQHIEFYLDAFDTWANYDKHEEGKQKLLKIIDIITKQYGERHRNLAKAYCRLSIFDLVQKEYESAEKKLLQAYDLYEQLPKIYIDHSTTLIKLE</sequence>
<dbReference type="SUPFAM" id="SSF48452">
    <property type="entry name" value="TPR-like"/>
    <property type="match status" value="1"/>
</dbReference>
<accession>A0A9N9BA76</accession>
<dbReference type="Gene3D" id="1.25.40.10">
    <property type="entry name" value="Tetratricopeptide repeat domain"/>
    <property type="match status" value="1"/>
</dbReference>
<dbReference type="AlphaFoldDB" id="A0A9N9BA76"/>
<organism evidence="1 2">
    <name type="scientific">Racocetra fulgida</name>
    <dbReference type="NCBI Taxonomy" id="60492"/>
    <lineage>
        <taxon>Eukaryota</taxon>
        <taxon>Fungi</taxon>
        <taxon>Fungi incertae sedis</taxon>
        <taxon>Mucoromycota</taxon>
        <taxon>Glomeromycotina</taxon>
        <taxon>Glomeromycetes</taxon>
        <taxon>Diversisporales</taxon>
        <taxon>Gigasporaceae</taxon>
        <taxon>Racocetra</taxon>
    </lineage>
</organism>
<dbReference type="EMBL" id="CAJVPZ010005439">
    <property type="protein sequence ID" value="CAG8561040.1"/>
    <property type="molecule type" value="Genomic_DNA"/>
</dbReference>
<evidence type="ECO:0000313" key="2">
    <source>
        <dbReference type="Proteomes" id="UP000789396"/>
    </source>
</evidence>
<feature type="non-terminal residue" evidence="1">
    <location>
        <position position="129"/>
    </location>
</feature>
<protein>
    <submittedName>
        <fullName evidence="1">3186_t:CDS:1</fullName>
    </submittedName>
</protein>